<dbReference type="AlphaFoldDB" id="A0A841CDP8"/>
<dbReference type="SUPFAM" id="SSF88659">
    <property type="entry name" value="Sigma3 and sigma4 domains of RNA polymerase sigma factors"/>
    <property type="match status" value="1"/>
</dbReference>
<feature type="transmembrane region" description="Helical" evidence="7">
    <location>
        <begin position="246"/>
        <end position="266"/>
    </location>
</feature>
<evidence type="ECO:0000313" key="11">
    <source>
        <dbReference type="Proteomes" id="UP000547510"/>
    </source>
</evidence>
<evidence type="ECO:0000256" key="1">
    <source>
        <dbReference type="ARBA" id="ARBA00010641"/>
    </source>
</evidence>
<dbReference type="Proteomes" id="UP000547510">
    <property type="component" value="Unassembled WGS sequence"/>
</dbReference>
<evidence type="ECO:0000256" key="4">
    <source>
        <dbReference type="ARBA" id="ARBA00023125"/>
    </source>
</evidence>
<feature type="domain" description="Putative zinc-finger" evidence="9">
    <location>
        <begin position="200"/>
        <end position="234"/>
    </location>
</feature>
<dbReference type="Gene3D" id="1.10.10.1320">
    <property type="entry name" value="Anti-sigma factor, zinc-finger domain"/>
    <property type="match status" value="1"/>
</dbReference>
<feature type="compositionally biased region" description="Pro residues" evidence="6">
    <location>
        <begin position="708"/>
        <end position="741"/>
    </location>
</feature>
<dbReference type="SUPFAM" id="SSF88946">
    <property type="entry name" value="Sigma2 domain of RNA polymerase sigma factors"/>
    <property type="match status" value="1"/>
</dbReference>
<keyword evidence="7" id="KW-1133">Transmembrane helix</keyword>
<sequence length="754" mass="77908">MATVPADVRGPSDAELIDSVRGGAIDAYGQLYERHVGAAYNLARQLARSSAEADDLVSDAFAKVLDTLRAGRGPDAAFRAYLLTALRHTAYDKTRRDKKVDLSDDITAVPGAAEATSVPFRDTAVAGLERSLAAKAFARLPERWQTVLWHTEIEGQSPAEVAPLLGLTANGVSALAYRAREGLRQAYLQVHLAEATPERCRATADRLGAWTRGGLSKRETTQVEAHLDECADCRALAAELADVNGALRAFIAPLVLGVGASGYLAATVSTAKVATAVAVGAGAGAGGAAGAATSAPRQLFIGAASAAALVIAVALGLASDGDPRVPAAQTVPPATSATQTTQPSVPALPPPPTQDPPTTTQDPSTTTPAPTTEPEPVPPQPQPEPAPEPEPEPEPEPTPDPPVLVPTVPSGFTLTPGSPPVSLPITVRNTGGTTSSPANASLTLPPGVRSVGPGASLAGARLVRIDGAGDQTVDCPAGEGAITCVTTQGLAPGGAATFVFRLRAGQDAVGGQITGTVSAGTTISVDIRVDVAIQPVDDDLDLQVRNRHHGFWDPRLDIKATNTGGRAGTLELVVESDRHIAIVALRPDCSRTSHRIVCRQPLERGEAFRLSVWAFGLPFRGGNVTVTATLGTASRSIDVPIRPHPDDGQLPEPPGGWPEPPEVPTTTTPPVTTTTAPTTTTTPEPTSPETTEPSAPPDEPSVPSETPTTPPPTTTVPPPTTTPPPARTEPPCRPLPWWPPGRPDHLPPGLCWTP</sequence>
<dbReference type="InterPro" id="IPR036388">
    <property type="entry name" value="WH-like_DNA-bd_sf"/>
</dbReference>
<keyword evidence="2" id="KW-0805">Transcription regulation</keyword>
<dbReference type="InterPro" id="IPR041916">
    <property type="entry name" value="Anti_sigma_zinc_sf"/>
</dbReference>
<feature type="compositionally biased region" description="Polar residues" evidence="6">
    <location>
        <begin position="427"/>
        <end position="442"/>
    </location>
</feature>
<evidence type="ECO:0000256" key="6">
    <source>
        <dbReference type="SAM" id="MobiDB-lite"/>
    </source>
</evidence>
<evidence type="ECO:0000256" key="2">
    <source>
        <dbReference type="ARBA" id="ARBA00023015"/>
    </source>
</evidence>
<protein>
    <submittedName>
        <fullName evidence="10">RNA polymerase sigma factor (Sigma-70 family)</fullName>
    </submittedName>
</protein>
<dbReference type="GO" id="GO:0016987">
    <property type="term" value="F:sigma factor activity"/>
    <property type="evidence" value="ECO:0007669"/>
    <property type="project" value="UniProtKB-KW"/>
</dbReference>
<feature type="transmembrane region" description="Helical" evidence="7">
    <location>
        <begin position="273"/>
        <end position="293"/>
    </location>
</feature>
<evidence type="ECO:0000259" key="8">
    <source>
        <dbReference type="Pfam" id="PF04542"/>
    </source>
</evidence>
<dbReference type="InterPro" id="IPR039425">
    <property type="entry name" value="RNA_pol_sigma-70-like"/>
</dbReference>
<feature type="compositionally biased region" description="Low complexity" evidence="6">
    <location>
        <begin position="664"/>
        <end position="693"/>
    </location>
</feature>
<comment type="caution">
    <text evidence="10">The sequence shown here is derived from an EMBL/GenBank/DDBJ whole genome shotgun (WGS) entry which is preliminary data.</text>
</comment>
<evidence type="ECO:0000256" key="5">
    <source>
        <dbReference type="ARBA" id="ARBA00023163"/>
    </source>
</evidence>
<evidence type="ECO:0000256" key="3">
    <source>
        <dbReference type="ARBA" id="ARBA00023082"/>
    </source>
</evidence>
<comment type="similarity">
    <text evidence="1">Belongs to the sigma-70 factor family. ECF subfamily.</text>
</comment>
<dbReference type="InterPro" id="IPR013325">
    <property type="entry name" value="RNA_pol_sigma_r2"/>
</dbReference>
<accession>A0A841CDP8</accession>
<dbReference type="Gene3D" id="1.10.1740.10">
    <property type="match status" value="1"/>
</dbReference>
<feature type="compositionally biased region" description="Acidic residues" evidence="6">
    <location>
        <begin position="387"/>
        <end position="397"/>
    </location>
</feature>
<keyword evidence="5" id="KW-0804">Transcription</keyword>
<gene>
    <name evidence="10" type="ORF">FHS29_001690</name>
</gene>
<feature type="transmembrane region" description="Helical" evidence="7">
    <location>
        <begin position="299"/>
        <end position="318"/>
    </location>
</feature>
<dbReference type="InterPro" id="IPR027383">
    <property type="entry name" value="Znf_put"/>
</dbReference>
<name>A0A841CDP8_9PSEU</name>
<dbReference type="InterPro" id="IPR013324">
    <property type="entry name" value="RNA_pol_sigma_r3/r4-like"/>
</dbReference>
<dbReference type="Pfam" id="PF04542">
    <property type="entry name" value="Sigma70_r2"/>
    <property type="match status" value="1"/>
</dbReference>
<keyword evidence="4" id="KW-0238">DNA-binding</keyword>
<feature type="compositionally biased region" description="Low complexity" evidence="6">
    <location>
        <begin position="324"/>
        <end position="345"/>
    </location>
</feature>
<feature type="compositionally biased region" description="Pro residues" evidence="6">
    <location>
        <begin position="346"/>
        <end position="355"/>
    </location>
</feature>
<dbReference type="GO" id="GO:0006352">
    <property type="term" value="P:DNA-templated transcription initiation"/>
    <property type="evidence" value="ECO:0007669"/>
    <property type="project" value="InterPro"/>
</dbReference>
<evidence type="ECO:0000259" key="9">
    <source>
        <dbReference type="Pfam" id="PF13490"/>
    </source>
</evidence>
<keyword evidence="3" id="KW-0731">Sigma factor</keyword>
<feature type="compositionally biased region" description="Low complexity" evidence="6">
    <location>
        <begin position="356"/>
        <end position="370"/>
    </location>
</feature>
<feature type="compositionally biased region" description="Pro residues" evidence="6">
    <location>
        <begin position="371"/>
        <end position="386"/>
    </location>
</feature>
<dbReference type="PANTHER" id="PTHR43133:SF8">
    <property type="entry name" value="RNA POLYMERASE SIGMA FACTOR HI_1459-RELATED"/>
    <property type="match status" value="1"/>
</dbReference>
<feature type="domain" description="RNA polymerase sigma-70 region 2" evidence="8">
    <location>
        <begin position="31"/>
        <end position="98"/>
    </location>
</feature>
<organism evidence="10 11">
    <name type="scientific">Saccharothrix tamanrassetensis</name>
    <dbReference type="NCBI Taxonomy" id="1051531"/>
    <lineage>
        <taxon>Bacteria</taxon>
        <taxon>Bacillati</taxon>
        <taxon>Actinomycetota</taxon>
        <taxon>Actinomycetes</taxon>
        <taxon>Pseudonocardiales</taxon>
        <taxon>Pseudonocardiaceae</taxon>
        <taxon>Saccharothrix</taxon>
    </lineage>
</organism>
<dbReference type="RefSeq" id="WP_184689763.1">
    <property type="nucleotide sequence ID" value="NZ_JACHJN010000002.1"/>
</dbReference>
<dbReference type="PANTHER" id="PTHR43133">
    <property type="entry name" value="RNA POLYMERASE ECF-TYPE SIGMA FACTO"/>
    <property type="match status" value="1"/>
</dbReference>
<feature type="region of interest" description="Disordered" evidence="6">
    <location>
        <begin position="637"/>
        <end position="754"/>
    </location>
</feature>
<keyword evidence="11" id="KW-1185">Reference proteome</keyword>
<dbReference type="GO" id="GO:0003677">
    <property type="term" value="F:DNA binding"/>
    <property type="evidence" value="ECO:0007669"/>
    <property type="project" value="UniProtKB-KW"/>
</dbReference>
<dbReference type="EMBL" id="JACHJN010000002">
    <property type="protein sequence ID" value="MBB5955120.1"/>
    <property type="molecule type" value="Genomic_DNA"/>
</dbReference>
<keyword evidence="7" id="KW-0472">Membrane</keyword>
<keyword evidence="7" id="KW-0812">Transmembrane</keyword>
<evidence type="ECO:0000313" key="10">
    <source>
        <dbReference type="EMBL" id="MBB5955120.1"/>
    </source>
</evidence>
<feature type="compositionally biased region" description="Pro residues" evidence="6">
    <location>
        <begin position="651"/>
        <end position="663"/>
    </location>
</feature>
<dbReference type="Pfam" id="PF13490">
    <property type="entry name" value="zf-HC2"/>
    <property type="match status" value="1"/>
</dbReference>
<reference evidence="10 11" key="1">
    <citation type="submission" date="2020-08" db="EMBL/GenBank/DDBJ databases">
        <title>Genomic Encyclopedia of Type Strains, Phase III (KMG-III): the genomes of soil and plant-associated and newly described type strains.</title>
        <authorList>
            <person name="Whitman W."/>
        </authorList>
    </citation>
    <scope>NUCLEOTIDE SEQUENCE [LARGE SCALE GENOMIC DNA]</scope>
    <source>
        <strain evidence="10 11">CECT 8640</strain>
    </source>
</reference>
<dbReference type="NCBIfam" id="TIGR02937">
    <property type="entry name" value="sigma70-ECF"/>
    <property type="match status" value="1"/>
</dbReference>
<evidence type="ECO:0000256" key="7">
    <source>
        <dbReference type="SAM" id="Phobius"/>
    </source>
</evidence>
<dbReference type="InterPro" id="IPR007627">
    <property type="entry name" value="RNA_pol_sigma70_r2"/>
</dbReference>
<dbReference type="InterPro" id="IPR014284">
    <property type="entry name" value="RNA_pol_sigma-70_dom"/>
</dbReference>
<feature type="region of interest" description="Disordered" evidence="6">
    <location>
        <begin position="324"/>
        <end position="445"/>
    </location>
</feature>
<proteinExistence type="inferred from homology"/>
<dbReference type="Gene3D" id="1.10.10.10">
    <property type="entry name" value="Winged helix-like DNA-binding domain superfamily/Winged helix DNA-binding domain"/>
    <property type="match status" value="1"/>
</dbReference>